<dbReference type="InterPro" id="IPR036890">
    <property type="entry name" value="HATPase_C_sf"/>
</dbReference>
<dbReference type="Pfam" id="PF13581">
    <property type="entry name" value="HATPase_c_2"/>
    <property type="match status" value="1"/>
</dbReference>
<evidence type="ECO:0000259" key="1">
    <source>
        <dbReference type="Pfam" id="PF13581"/>
    </source>
</evidence>
<dbReference type="InterPro" id="IPR003594">
    <property type="entry name" value="HATPase_dom"/>
</dbReference>
<keyword evidence="3" id="KW-1185">Reference proteome</keyword>
<proteinExistence type="predicted"/>
<evidence type="ECO:0000313" key="2">
    <source>
        <dbReference type="EMBL" id="MEK8130927.1"/>
    </source>
</evidence>
<name>A0ABU9DQ05_9BACL</name>
<comment type="caution">
    <text evidence="2">The sequence shown here is derived from an EMBL/GenBank/DDBJ whole genome shotgun (WGS) entry which is preliminary data.</text>
</comment>
<reference evidence="2 3" key="1">
    <citation type="submission" date="2024-04" db="EMBL/GenBank/DDBJ databases">
        <title>draft genome sequnece of Paenibacillus filicis.</title>
        <authorList>
            <person name="Kim D.-U."/>
        </authorList>
    </citation>
    <scope>NUCLEOTIDE SEQUENCE [LARGE SCALE GENOMIC DNA]</scope>
    <source>
        <strain evidence="2 3">KACC14197</strain>
    </source>
</reference>
<dbReference type="CDD" id="cd16936">
    <property type="entry name" value="HATPase_RsbW-like"/>
    <property type="match status" value="1"/>
</dbReference>
<keyword evidence="2" id="KW-0547">Nucleotide-binding</keyword>
<dbReference type="GO" id="GO:0005524">
    <property type="term" value="F:ATP binding"/>
    <property type="evidence" value="ECO:0007669"/>
    <property type="project" value="UniProtKB-KW"/>
</dbReference>
<gene>
    <name evidence="2" type="ORF">WMW72_23760</name>
</gene>
<dbReference type="Proteomes" id="UP001469365">
    <property type="component" value="Unassembled WGS sequence"/>
</dbReference>
<organism evidence="2 3">
    <name type="scientific">Paenibacillus filicis</name>
    <dbReference type="NCBI Taxonomy" id="669464"/>
    <lineage>
        <taxon>Bacteria</taxon>
        <taxon>Bacillati</taxon>
        <taxon>Bacillota</taxon>
        <taxon>Bacilli</taxon>
        <taxon>Bacillales</taxon>
        <taxon>Paenibacillaceae</taxon>
        <taxon>Paenibacillus</taxon>
    </lineage>
</organism>
<protein>
    <submittedName>
        <fullName evidence="2">ATP-binding protein</fullName>
    </submittedName>
</protein>
<dbReference type="EMBL" id="JBBPCC010000017">
    <property type="protein sequence ID" value="MEK8130927.1"/>
    <property type="molecule type" value="Genomic_DNA"/>
</dbReference>
<keyword evidence="2" id="KW-0067">ATP-binding</keyword>
<dbReference type="Gene3D" id="3.30.565.10">
    <property type="entry name" value="Histidine kinase-like ATPase, C-terminal domain"/>
    <property type="match status" value="1"/>
</dbReference>
<accession>A0ABU9DQ05</accession>
<feature type="domain" description="Histidine kinase/HSP90-like ATPase" evidence="1">
    <location>
        <begin position="17"/>
        <end position="140"/>
    </location>
</feature>
<evidence type="ECO:0000313" key="3">
    <source>
        <dbReference type="Proteomes" id="UP001469365"/>
    </source>
</evidence>
<sequence length="156" mass="17305">MSNPAKTTEREVVLTVPFDMEELDTIRLTLYGVAVRMGFSYEAIEDMKVALTEACNYALLQSGQIVKDAPLRFTFFVRPQELLVRMEAPGCGLSLNEAKSSKDKLLTEAEEGERPLFESGRLGLYMMQALVDEVRVVTAGDGPQAEEGIELLKRLG</sequence>